<sequence>MGLFTRGRDADTDTIVAPVEERLDEGDHERFSHYVKKAKIVESAVSGKTVTALCGKKWIPTRDPERFPICPTCKEIHAGLRKEPDTPKP</sequence>
<evidence type="ECO:0000313" key="5">
    <source>
        <dbReference type="EMBL" id="CAB4971600.1"/>
    </source>
</evidence>
<dbReference type="InterPro" id="IPR021400">
    <property type="entry name" value="DUF3039"/>
</dbReference>
<proteinExistence type="predicted"/>
<evidence type="ECO:0000313" key="4">
    <source>
        <dbReference type="EMBL" id="CAB4948362.1"/>
    </source>
</evidence>
<dbReference type="EMBL" id="CAFBNI010000088">
    <property type="protein sequence ID" value="CAB4948362.1"/>
    <property type="molecule type" value="Genomic_DNA"/>
</dbReference>
<reference evidence="4" key="1">
    <citation type="submission" date="2020-05" db="EMBL/GenBank/DDBJ databases">
        <authorList>
            <person name="Chiriac C."/>
            <person name="Salcher M."/>
            <person name="Ghai R."/>
            <person name="Kavagutti S V."/>
        </authorList>
    </citation>
    <scope>NUCLEOTIDE SEQUENCE</scope>
</reference>
<dbReference type="EMBL" id="CAEZYX010000006">
    <property type="protein sequence ID" value="CAB4734500.1"/>
    <property type="molecule type" value="Genomic_DNA"/>
</dbReference>
<dbReference type="EMBL" id="CAFBOI010000008">
    <property type="protein sequence ID" value="CAB4971600.1"/>
    <property type="molecule type" value="Genomic_DNA"/>
</dbReference>
<organism evidence="4">
    <name type="scientific">freshwater metagenome</name>
    <dbReference type="NCBI Taxonomy" id="449393"/>
    <lineage>
        <taxon>unclassified sequences</taxon>
        <taxon>metagenomes</taxon>
        <taxon>ecological metagenomes</taxon>
    </lineage>
</organism>
<dbReference type="AlphaFoldDB" id="A0A6J7K1X9"/>
<protein>
    <submittedName>
        <fullName evidence="4">Unannotated protein</fullName>
    </submittedName>
</protein>
<dbReference type="EMBL" id="CAEZWY010000088">
    <property type="protein sequence ID" value="CAB4674956.1"/>
    <property type="molecule type" value="Genomic_DNA"/>
</dbReference>
<evidence type="ECO:0000313" key="2">
    <source>
        <dbReference type="EMBL" id="CAB4734500.1"/>
    </source>
</evidence>
<accession>A0A6J7K1X9</accession>
<name>A0A6J7K1X9_9ZZZZ</name>
<gene>
    <name evidence="1" type="ORF">UFOPK2312_00792</name>
    <name evidence="2" type="ORF">UFOPK2802_00104</name>
    <name evidence="3" type="ORF">UFOPK3083_00616</name>
    <name evidence="4" type="ORF">UFOPK3783_00714</name>
    <name evidence="5" type="ORF">UFOPK3948_00157</name>
</gene>
<evidence type="ECO:0000313" key="1">
    <source>
        <dbReference type="EMBL" id="CAB4674956.1"/>
    </source>
</evidence>
<dbReference type="EMBL" id="CAFAAT010000055">
    <property type="protein sequence ID" value="CAB4805852.1"/>
    <property type="molecule type" value="Genomic_DNA"/>
</dbReference>
<dbReference type="Pfam" id="PF11238">
    <property type="entry name" value="DUF3039"/>
    <property type="match status" value="1"/>
</dbReference>
<evidence type="ECO:0000313" key="3">
    <source>
        <dbReference type="EMBL" id="CAB4805852.1"/>
    </source>
</evidence>